<proteinExistence type="predicted"/>
<dbReference type="EMBL" id="KB456261">
    <property type="protein sequence ID" value="EMF15210.1"/>
    <property type="molecule type" value="Genomic_DNA"/>
</dbReference>
<protein>
    <submittedName>
        <fullName evidence="2">Uncharacterized protein</fullName>
    </submittedName>
</protein>
<dbReference type="GeneID" id="27897717"/>
<feature type="compositionally biased region" description="Low complexity" evidence="1">
    <location>
        <begin position="10"/>
        <end position="23"/>
    </location>
</feature>
<feature type="region of interest" description="Disordered" evidence="1">
    <location>
        <begin position="1"/>
        <end position="58"/>
    </location>
</feature>
<dbReference type="RefSeq" id="XP_016763331.1">
    <property type="nucleotide sequence ID" value="XM_016900580.1"/>
</dbReference>
<dbReference type="HOGENOM" id="CLU_2051110_0_0_1"/>
<evidence type="ECO:0000313" key="2">
    <source>
        <dbReference type="EMBL" id="EMF15210.1"/>
    </source>
</evidence>
<gene>
    <name evidence="2" type="ORF">SEPMUDRAFT_105498</name>
</gene>
<reference evidence="2 3" key="1">
    <citation type="journal article" date="2012" name="PLoS Pathog.">
        <title>Diverse lifestyles and strategies of plant pathogenesis encoded in the genomes of eighteen Dothideomycetes fungi.</title>
        <authorList>
            <person name="Ohm R.A."/>
            <person name="Feau N."/>
            <person name="Henrissat B."/>
            <person name="Schoch C.L."/>
            <person name="Horwitz B.A."/>
            <person name="Barry K.W."/>
            <person name="Condon B.J."/>
            <person name="Copeland A.C."/>
            <person name="Dhillon B."/>
            <person name="Glaser F."/>
            <person name="Hesse C.N."/>
            <person name="Kosti I."/>
            <person name="LaButti K."/>
            <person name="Lindquist E.A."/>
            <person name="Lucas S."/>
            <person name="Salamov A.A."/>
            <person name="Bradshaw R.E."/>
            <person name="Ciuffetti L."/>
            <person name="Hamelin R.C."/>
            <person name="Kema G.H.J."/>
            <person name="Lawrence C."/>
            <person name="Scott J.A."/>
            <person name="Spatafora J.W."/>
            <person name="Turgeon B.G."/>
            <person name="de Wit P.J.G.M."/>
            <person name="Zhong S."/>
            <person name="Goodwin S.B."/>
            <person name="Grigoriev I.V."/>
        </authorList>
    </citation>
    <scope>NUCLEOTIDE SEQUENCE [LARGE SCALE GENOMIC DNA]</scope>
    <source>
        <strain evidence="2 3">SO2202</strain>
    </source>
</reference>
<evidence type="ECO:0000256" key="1">
    <source>
        <dbReference type="SAM" id="MobiDB-lite"/>
    </source>
</evidence>
<evidence type="ECO:0000313" key="3">
    <source>
        <dbReference type="Proteomes" id="UP000016931"/>
    </source>
</evidence>
<organism evidence="2 3">
    <name type="scientific">Sphaerulina musiva (strain SO2202)</name>
    <name type="common">Poplar stem canker fungus</name>
    <name type="synonym">Septoria musiva</name>
    <dbReference type="NCBI Taxonomy" id="692275"/>
    <lineage>
        <taxon>Eukaryota</taxon>
        <taxon>Fungi</taxon>
        <taxon>Dikarya</taxon>
        <taxon>Ascomycota</taxon>
        <taxon>Pezizomycotina</taxon>
        <taxon>Dothideomycetes</taxon>
        <taxon>Dothideomycetidae</taxon>
        <taxon>Mycosphaerellales</taxon>
        <taxon>Mycosphaerellaceae</taxon>
        <taxon>Sphaerulina</taxon>
    </lineage>
</organism>
<sequence length="120" mass="14045">MSYKEQEINSLTTLSTSKSDTILPSTKTRTKNRTYKESKHIFLNKRINKQKPPTSSLTRTYSIRKSNIDNPNIGYIEILPKTRYPKILNKIQSESPYTGDYIDKRGYYTRNIYNTAQGER</sequence>
<keyword evidence="3" id="KW-1185">Reference proteome</keyword>
<dbReference type="AlphaFoldDB" id="M3DAU8"/>
<name>M3DAU8_SPHMS</name>
<accession>M3DAU8</accession>
<dbReference type="Proteomes" id="UP000016931">
    <property type="component" value="Unassembled WGS sequence"/>
</dbReference>